<dbReference type="InterPro" id="IPR018376">
    <property type="entry name" value="Enoyl-CoA_hyd/isom_CS"/>
</dbReference>
<dbReference type="HOGENOM" id="CLU_009834_7_3_7"/>
<dbReference type="KEGG" id="hoh:Hoch_6471"/>
<keyword evidence="4" id="KW-1185">Reference proteome</keyword>
<dbReference type="Gene3D" id="3.90.226.10">
    <property type="entry name" value="2-enoyl-CoA Hydratase, Chain A, domain 1"/>
    <property type="match status" value="1"/>
</dbReference>
<dbReference type="SUPFAM" id="SSF52096">
    <property type="entry name" value="ClpP/crotonase"/>
    <property type="match status" value="1"/>
</dbReference>
<dbReference type="InterPro" id="IPR001753">
    <property type="entry name" value="Enoyl-CoA_hydra/iso"/>
</dbReference>
<dbReference type="Pfam" id="PF00378">
    <property type="entry name" value="ECH_1"/>
    <property type="match status" value="1"/>
</dbReference>
<organism evidence="3 4">
    <name type="scientific">Haliangium ochraceum (strain DSM 14365 / JCM 11303 / SMP-2)</name>
    <dbReference type="NCBI Taxonomy" id="502025"/>
    <lineage>
        <taxon>Bacteria</taxon>
        <taxon>Pseudomonadati</taxon>
        <taxon>Myxococcota</taxon>
        <taxon>Polyangia</taxon>
        <taxon>Haliangiales</taxon>
        <taxon>Kofleriaceae</taxon>
        <taxon>Haliangium</taxon>
    </lineage>
</organism>
<dbReference type="PROSITE" id="PS00166">
    <property type="entry name" value="ENOYL_COA_HYDRATASE"/>
    <property type="match status" value="1"/>
</dbReference>
<evidence type="ECO:0000313" key="3">
    <source>
        <dbReference type="EMBL" id="ACY18940.1"/>
    </source>
</evidence>
<dbReference type="GO" id="GO:0008300">
    <property type="term" value="P:isoprenoid catabolic process"/>
    <property type="evidence" value="ECO:0007669"/>
    <property type="project" value="TreeGrafter"/>
</dbReference>
<keyword evidence="3" id="KW-0413">Isomerase</keyword>
<dbReference type="AlphaFoldDB" id="D0LQD1"/>
<dbReference type="STRING" id="502025.Hoch_6471"/>
<dbReference type="CDD" id="cd06558">
    <property type="entry name" value="crotonase-like"/>
    <property type="match status" value="1"/>
</dbReference>
<proteinExistence type="inferred from homology"/>
<name>D0LQD1_HALO1</name>
<dbReference type="GO" id="GO:0016853">
    <property type="term" value="F:isomerase activity"/>
    <property type="evidence" value="ECO:0007669"/>
    <property type="project" value="UniProtKB-KW"/>
</dbReference>
<gene>
    <name evidence="3" type="ordered locus">Hoch_6471</name>
</gene>
<dbReference type="EMBL" id="CP001804">
    <property type="protein sequence ID" value="ACY18940.1"/>
    <property type="molecule type" value="Genomic_DNA"/>
</dbReference>
<dbReference type="eggNOG" id="COG1024">
    <property type="taxonomic scope" value="Bacteria"/>
</dbReference>
<dbReference type="OrthoDB" id="5365311at2"/>
<evidence type="ECO:0000256" key="1">
    <source>
        <dbReference type="ARBA" id="ARBA00005254"/>
    </source>
</evidence>
<dbReference type="Proteomes" id="UP000001880">
    <property type="component" value="Chromosome"/>
</dbReference>
<dbReference type="InterPro" id="IPR029045">
    <property type="entry name" value="ClpP/crotonase-like_dom_sf"/>
</dbReference>
<dbReference type="InterPro" id="IPR014748">
    <property type="entry name" value="Enoyl-CoA_hydra_C"/>
</dbReference>
<evidence type="ECO:0000256" key="2">
    <source>
        <dbReference type="RuleBase" id="RU003707"/>
    </source>
</evidence>
<dbReference type="Gene3D" id="1.10.12.10">
    <property type="entry name" value="Lyase 2-enoyl-coa Hydratase, Chain A, domain 2"/>
    <property type="match status" value="1"/>
</dbReference>
<accession>D0LQD1</accession>
<dbReference type="RefSeq" id="WP_012831532.1">
    <property type="nucleotide sequence ID" value="NC_013440.1"/>
</dbReference>
<comment type="similarity">
    <text evidence="1 2">Belongs to the enoyl-CoA hydratase/isomerase family.</text>
</comment>
<evidence type="ECO:0000313" key="4">
    <source>
        <dbReference type="Proteomes" id="UP000001880"/>
    </source>
</evidence>
<reference evidence="3 4" key="1">
    <citation type="journal article" date="2010" name="Stand. Genomic Sci.">
        <title>Complete genome sequence of Haliangium ochraceum type strain (SMP-2).</title>
        <authorList>
            <consortium name="US DOE Joint Genome Institute (JGI-PGF)"/>
            <person name="Ivanova N."/>
            <person name="Daum C."/>
            <person name="Lang E."/>
            <person name="Abt B."/>
            <person name="Kopitz M."/>
            <person name="Saunders E."/>
            <person name="Lapidus A."/>
            <person name="Lucas S."/>
            <person name="Glavina Del Rio T."/>
            <person name="Nolan M."/>
            <person name="Tice H."/>
            <person name="Copeland A."/>
            <person name="Cheng J.F."/>
            <person name="Chen F."/>
            <person name="Bruce D."/>
            <person name="Goodwin L."/>
            <person name="Pitluck S."/>
            <person name="Mavromatis K."/>
            <person name="Pati A."/>
            <person name="Mikhailova N."/>
            <person name="Chen A."/>
            <person name="Palaniappan K."/>
            <person name="Land M."/>
            <person name="Hauser L."/>
            <person name="Chang Y.J."/>
            <person name="Jeffries C.D."/>
            <person name="Detter J.C."/>
            <person name="Brettin T."/>
            <person name="Rohde M."/>
            <person name="Goker M."/>
            <person name="Bristow J."/>
            <person name="Markowitz V."/>
            <person name="Eisen J.A."/>
            <person name="Hugenholtz P."/>
            <person name="Kyrpides N.C."/>
            <person name="Klenk H.P."/>
        </authorList>
    </citation>
    <scope>NUCLEOTIDE SEQUENCE [LARGE SCALE GENOMIC DNA]</scope>
    <source>
        <strain evidence="4">DSM 14365 / CIP 107738 / JCM 11303 / AJ 13395 / SMP-2</strain>
    </source>
</reference>
<dbReference type="PANTHER" id="PTHR42964:SF1">
    <property type="entry name" value="POLYKETIDE BIOSYNTHESIS ENOYL-COA HYDRATASE PKSH-RELATED"/>
    <property type="match status" value="1"/>
</dbReference>
<dbReference type="PANTHER" id="PTHR42964">
    <property type="entry name" value="ENOYL-COA HYDRATASE"/>
    <property type="match status" value="1"/>
</dbReference>
<protein>
    <submittedName>
        <fullName evidence="3">Enoyl-CoA hydratase/isomerase</fullName>
    </submittedName>
</protein>
<dbReference type="InterPro" id="IPR051683">
    <property type="entry name" value="Enoyl-CoA_Hydratase/Isomerase"/>
</dbReference>
<sequence>MASASASASYTAIEYDDRNVPVAKITLNRPDKHNAIGPLMIGELMHALEAARHNEAARVIVLTGAGSSFCAGGDLGAMSPAAGVPVQPRSFSDLFPAMHNLGKPIIAMVRGNAMGGGLGLMLGCDLVVASADARFGLPEVKVGVWPMIVIGELVRNIGRKNALELMLTGKRVGAEEAAAMGMINRVVAPEQLEAETQKLAETVAEFSPATLALGLRAFYNAQDMEFEAGLAYLEKELGKVLALEDAAEGIRAFLQKRKPEWKSR</sequence>